<dbReference type="Proteomes" id="UP000660729">
    <property type="component" value="Unassembled WGS sequence"/>
</dbReference>
<reference evidence="1" key="1">
    <citation type="submission" date="2020-04" db="EMBL/GenBank/DDBJ databases">
        <title>Draft genome resource of the tomato pathogen Pseudocercospora fuligena.</title>
        <authorList>
            <person name="Zaccaron A."/>
        </authorList>
    </citation>
    <scope>NUCLEOTIDE SEQUENCE</scope>
    <source>
        <strain evidence="1">PF001</strain>
    </source>
</reference>
<organism evidence="1 2">
    <name type="scientific">Pseudocercospora fuligena</name>
    <dbReference type="NCBI Taxonomy" id="685502"/>
    <lineage>
        <taxon>Eukaryota</taxon>
        <taxon>Fungi</taxon>
        <taxon>Dikarya</taxon>
        <taxon>Ascomycota</taxon>
        <taxon>Pezizomycotina</taxon>
        <taxon>Dothideomycetes</taxon>
        <taxon>Dothideomycetidae</taxon>
        <taxon>Mycosphaerellales</taxon>
        <taxon>Mycosphaerellaceae</taxon>
        <taxon>Pseudocercospora</taxon>
    </lineage>
</organism>
<proteinExistence type="predicted"/>
<accession>A0A8H6VKM6</accession>
<evidence type="ECO:0000313" key="1">
    <source>
        <dbReference type="EMBL" id="KAF7195958.1"/>
    </source>
</evidence>
<keyword evidence="2" id="KW-1185">Reference proteome</keyword>
<dbReference type="EMBL" id="JABCIY010000033">
    <property type="protein sequence ID" value="KAF7195958.1"/>
    <property type="molecule type" value="Genomic_DNA"/>
</dbReference>
<evidence type="ECO:0000313" key="2">
    <source>
        <dbReference type="Proteomes" id="UP000660729"/>
    </source>
</evidence>
<name>A0A8H6VKM6_9PEZI</name>
<protein>
    <submittedName>
        <fullName evidence="1">Uncharacterized protein</fullName>
    </submittedName>
</protein>
<sequence>MRSLPNPKLHLGEGVFAKDPAGKMESLRRAMPKLWMLSIRVQVTKAPSGSTQLISGLQCGMGPPKTACACHCIRHPAVSWLLFSSAPSPPPHEHASSGDAFGMLATQARSRDRRLQEHLDCMQNTSPDCRKIRVINVGAVGLDGGGGHFVSSF</sequence>
<comment type="caution">
    <text evidence="1">The sequence shown here is derived from an EMBL/GenBank/DDBJ whole genome shotgun (WGS) entry which is preliminary data.</text>
</comment>
<dbReference type="AlphaFoldDB" id="A0A8H6VKM6"/>
<gene>
    <name evidence="1" type="ORF">HII31_02720</name>
</gene>